<dbReference type="InterPro" id="IPR010035">
    <property type="entry name" value="Thi_S"/>
</dbReference>
<dbReference type="PANTHER" id="PTHR34472">
    <property type="entry name" value="SULFUR CARRIER PROTEIN THIS"/>
    <property type="match status" value="1"/>
</dbReference>
<dbReference type="Pfam" id="PF02597">
    <property type="entry name" value="ThiS"/>
    <property type="match status" value="1"/>
</dbReference>
<dbReference type="EMBL" id="CP031700">
    <property type="protein sequence ID" value="QEY25509.1"/>
    <property type="molecule type" value="Genomic_DNA"/>
</dbReference>
<dbReference type="PANTHER" id="PTHR34472:SF1">
    <property type="entry name" value="SULFUR CARRIER PROTEIN THIS"/>
    <property type="match status" value="1"/>
</dbReference>
<keyword evidence="2" id="KW-1185">Reference proteome</keyword>
<reference evidence="1 2" key="1">
    <citation type="submission" date="2018-08" db="EMBL/GenBank/DDBJ databases">
        <title>Neisseria zalophi ATCC BAA-2455 complete genome.</title>
        <authorList>
            <person name="Veseli I.A."/>
            <person name="Buttler R."/>
            <person name="Mascarenhas dos Santos A.C."/>
            <person name="Pombert J.-F."/>
        </authorList>
    </citation>
    <scope>NUCLEOTIDE SEQUENCE [LARGE SCALE GENOMIC DNA]</scope>
    <source>
        <strain evidence="1 2">ATCC BAA-2455</strain>
    </source>
</reference>
<gene>
    <name evidence="1" type="primary">thiS</name>
    <name evidence="1" type="ORF">D0T92_02460</name>
</gene>
<dbReference type="Gene3D" id="3.10.20.30">
    <property type="match status" value="1"/>
</dbReference>
<protein>
    <submittedName>
        <fullName evidence="1">Sulfur carrier protein ThiS</fullName>
    </submittedName>
</protein>
<dbReference type="CDD" id="cd00565">
    <property type="entry name" value="Ubl_ThiS"/>
    <property type="match status" value="1"/>
</dbReference>
<dbReference type="InterPro" id="IPR012675">
    <property type="entry name" value="Beta-grasp_dom_sf"/>
</dbReference>
<name>A0A5J6PS98_9NEIS</name>
<dbReference type="NCBIfam" id="TIGR01683">
    <property type="entry name" value="thiS"/>
    <property type="match status" value="1"/>
</dbReference>
<accession>A0A5J6PS98</accession>
<dbReference type="RefSeq" id="WP_151049888.1">
    <property type="nucleotide sequence ID" value="NZ_CP031700.1"/>
</dbReference>
<dbReference type="KEGG" id="nzl:D0T92_02460"/>
<dbReference type="InterPro" id="IPR003749">
    <property type="entry name" value="ThiS/MoaD-like"/>
</dbReference>
<evidence type="ECO:0000313" key="1">
    <source>
        <dbReference type="EMBL" id="QEY25509.1"/>
    </source>
</evidence>
<organism evidence="1 2">
    <name type="scientific">Neisseria zalophi</name>
    <dbReference type="NCBI Taxonomy" id="640030"/>
    <lineage>
        <taxon>Bacteria</taxon>
        <taxon>Pseudomonadati</taxon>
        <taxon>Pseudomonadota</taxon>
        <taxon>Betaproteobacteria</taxon>
        <taxon>Neisseriales</taxon>
        <taxon>Neisseriaceae</taxon>
        <taxon>Neisseria</taxon>
    </lineage>
</organism>
<dbReference type="InterPro" id="IPR016155">
    <property type="entry name" value="Mopterin_synth/thiamin_S_b"/>
</dbReference>
<evidence type="ECO:0000313" key="2">
    <source>
        <dbReference type="Proteomes" id="UP000325713"/>
    </source>
</evidence>
<dbReference type="Proteomes" id="UP000325713">
    <property type="component" value="Chromosome"/>
</dbReference>
<dbReference type="AlphaFoldDB" id="A0A5J6PS98"/>
<proteinExistence type="predicted"/>
<sequence>MNIQINGENRPFSGATLAEWLKDNPPQAPFAVSVNTIFIPKTRYAETALNEGDKIEIVRPVVGG</sequence>
<dbReference type="OrthoDB" id="9800283at2"/>
<dbReference type="SUPFAM" id="SSF54285">
    <property type="entry name" value="MoaD/ThiS"/>
    <property type="match status" value="1"/>
</dbReference>